<dbReference type="InterPro" id="IPR025714">
    <property type="entry name" value="Methyltranfer_dom"/>
</dbReference>
<proteinExistence type="predicted"/>
<dbReference type="GO" id="GO:0042054">
    <property type="term" value="F:histone methyltransferase activity"/>
    <property type="evidence" value="ECO:0007669"/>
    <property type="project" value="TreeGrafter"/>
</dbReference>
<dbReference type="Pfam" id="PF13847">
    <property type="entry name" value="Methyltransf_31"/>
    <property type="match status" value="1"/>
</dbReference>
<dbReference type="OrthoDB" id="106720at2157"/>
<organism evidence="2 3">
    <name type="scientific">Methanobrevibacter ruminantium (strain ATCC 35063 / DSM 1093 / JCM 13430 / OCM 146 / M1)</name>
    <name type="common">Methanobacterium ruminantium</name>
    <dbReference type="NCBI Taxonomy" id="634498"/>
    <lineage>
        <taxon>Archaea</taxon>
        <taxon>Methanobacteriati</taxon>
        <taxon>Methanobacteriota</taxon>
        <taxon>Methanomada group</taxon>
        <taxon>Methanobacteria</taxon>
        <taxon>Methanobacteriales</taxon>
        <taxon>Methanobacteriaceae</taxon>
        <taxon>Methanobrevibacter</taxon>
    </lineage>
</organism>
<keyword evidence="2" id="KW-0489">Methyltransferase</keyword>
<dbReference type="AlphaFoldDB" id="D3E2X8"/>
<evidence type="ECO:0000313" key="2">
    <source>
        <dbReference type="EMBL" id="ADC46889.1"/>
    </source>
</evidence>
<dbReference type="InterPro" id="IPR029063">
    <property type="entry name" value="SAM-dependent_MTases_sf"/>
</dbReference>
<accession>D3E2X8</accession>
<dbReference type="KEGG" id="mru:mru_1038"/>
<reference evidence="2 3" key="1">
    <citation type="journal article" date="2010" name="PLoS ONE">
        <title>The genome sequence of the rumen methanogen Methanobrevibacter ruminantium reveals new possibilities for controlling ruminant methane emissions.</title>
        <authorList>
            <person name="Leahy S.C."/>
            <person name="Kelly W.J."/>
            <person name="Altermann E."/>
            <person name="Ronimus R.S."/>
            <person name="Yeoman C.J."/>
            <person name="Pacheco D.M."/>
            <person name="Li D."/>
            <person name="Kong Z."/>
            <person name="McTavish S."/>
            <person name="Sang C."/>
            <person name="Lambie S.C."/>
            <person name="Janssen P.H."/>
            <person name="Dey D."/>
            <person name="Attwood G.T."/>
        </authorList>
    </citation>
    <scope>NUCLEOTIDE SEQUENCE [LARGE SCALE GENOMIC DNA]</scope>
    <source>
        <strain evidence="3">ATCC 35063 / DSM 1093 / JCM 13430 / OCM 146 / M1</strain>
    </source>
</reference>
<dbReference type="Proteomes" id="UP000008680">
    <property type="component" value="Chromosome"/>
</dbReference>
<evidence type="ECO:0000313" key="3">
    <source>
        <dbReference type="Proteomes" id="UP000008680"/>
    </source>
</evidence>
<evidence type="ECO:0000259" key="1">
    <source>
        <dbReference type="Pfam" id="PF13847"/>
    </source>
</evidence>
<dbReference type="PANTHER" id="PTHR11006">
    <property type="entry name" value="PROTEIN ARGININE N-METHYLTRANSFERASE"/>
    <property type="match status" value="1"/>
</dbReference>
<dbReference type="Gene3D" id="3.40.50.150">
    <property type="entry name" value="Vaccinia Virus protein VP39"/>
    <property type="match status" value="1"/>
</dbReference>
<dbReference type="STRING" id="634498.mru_1038"/>
<dbReference type="RefSeq" id="WP_012955839.1">
    <property type="nucleotide sequence ID" value="NC_013790.1"/>
</dbReference>
<sequence length="311" mass="35490">MILITLSFLRDYERLAVFKEAIDEFAISNLDKDLDCSNSNGDINSDDDKKLDCSLAYDLGCGSGVLSYLASDYFDKIISIEQNRSIFKCANKNLKSFDNIEAINQNVLDFDFENYPKADLIICEMLDTALIDEEEVPILNHSKKYLKENGKIIPQGIINSAEPVFMNIDYLQYEDDEYQPIYEILGKSVIYSEFEFLDDIDEDFSCIIEFEIDDKYSDKKTDASFEVDDRCSDKTDYFNKSNDKIKVNGIKLTSFTKLNENIICGPTPMLNPAMLVPFEEIEVNNGDKIRIRLSYVMGGGVETIKTEVLDV</sequence>
<dbReference type="CDD" id="cd02440">
    <property type="entry name" value="AdoMet_MTases"/>
    <property type="match status" value="1"/>
</dbReference>
<dbReference type="eggNOG" id="arCOG04843">
    <property type="taxonomic scope" value="Archaea"/>
</dbReference>
<dbReference type="InterPro" id="IPR025799">
    <property type="entry name" value="Arg_MeTrfase"/>
</dbReference>
<dbReference type="PATRIC" id="fig|634498.28.peg.1037"/>
<name>D3E2X8_METRM</name>
<dbReference type="PANTHER" id="PTHR11006:SF4">
    <property type="entry name" value="PROTEIN ARGININE N-METHYLTRANSFERASE 7"/>
    <property type="match status" value="1"/>
</dbReference>
<dbReference type="HOGENOM" id="CLU_1067987_0_0_2"/>
<dbReference type="GO" id="GO:0016274">
    <property type="term" value="F:protein-arginine N-methyltransferase activity"/>
    <property type="evidence" value="ECO:0007669"/>
    <property type="project" value="InterPro"/>
</dbReference>
<feature type="domain" description="Methyltransferase" evidence="1">
    <location>
        <begin position="58"/>
        <end position="154"/>
    </location>
</feature>
<dbReference type="GO" id="GO:0032259">
    <property type="term" value="P:methylation"/>
    <property type="evidence" value="ECO:0007669"/>
    <property type="project" value="UniProtKB-KW"/>
</dbReference>
<dbReference type="GeneID" id="8770690"/>
<keyword evidence="3" id="KW-1185">Reference proteome</keyword>
<dbReference type="SUPFAM" id="SSF53335">
    <property type="entry name" value="S-adenosyl-L-methionine-dependent methyltransferases"/>
    <property type="match status" value="1"/>
</dbReference>
<dbReference type="EMBL" id="CP001719">
    <property type="protein sequence ID" value="ADC46889.1"/>
    <property type="molecule type" value="Genomic_DNA"/>
</dbReference>
<protein>
    <submittedName>
        <fullName evidence="2">RNA methylase</fullName>
    </submittedName>
</protein>
<keyword evidence="2" id="KW-0808">Transferase</keyword>
<gene>
    <name evidence="2" type="ordered locus">mru_1038</name>
</gene>